<proteinExistence type="predicted"/>
<evidence type="ECO:0000313" key="1">
    <source>
        <dbReference type="EMBL" id="SHK29238.1"/>
    </source>
</evidence>
<organism evidence="1 2">
    <name type="scientific">Paraburkholderia terricola</name>
    <dbReference type="NCBI Taxonomy" id="169427"/>
    <lineage>
        <taxon>Bacteria</taxon>
        <taxon>Pseudomonadati</taxon>
        <taxon>Pseudomonadota</taxon>
        <taxon>Betaproteobacteria</taxon>
        <taxon>Burkholderiales</taxon>
        <taxon>Burkholderiaceae</taxon>
        <taxon>Paraburkholderia</taxon>
    </lineage>
</organism>
<dbReference type="RefSeq" id="WP_073429920.1">
    <property type="nucleotide sequence ID" value="NZ_CADFGY010000018.1"/>
</dbReference>
<evidence type="ECO:0000313" key="2">
    <source>
        <dbReference type="Proteomes" id="UP000184395"/>
    </source>
</evidence>
<dbReference type="OrthoDB" id="9099390at2"/>
<dbReference type="KEGG" id="pts:CUJ90_30185"/>
<dbReference type="InterPro" id="IPR021389">
    <property type="entry name" value="DUF3022"/>
</dbReference>
<dbReference type="AlphaFoldDB" id="A0A1M6RA74"/>
<reference evidence="1 2" key="1">
    <citation type="submission" date="2016-11" db="EMBL/GenBank/DDBJ databases">
        <authorList>
            <person name="Jaros S."/>
            <person name="Januszkiewicz K."/>
            <person name="Wedrychowicz H."/>
        </authorList>
    </citation>
    <scope>NUCLEOTIDE SEQUENCE [LARGE SCALE GENOMIC DNA]</scope>
    <source>
        <strain evidence="1 2">LMG 20594</strain>
    </source>
</reference>
<protein>
    <recommendedName>
        <fullName evidence="3">DUF3022 domain-containing protein</fullName>
    </recommendedName>
</protein>
<dbReference type="Proteomes" id="UP000184395">
    <property type="component" value="Unassembled WGS sequence"/>
</dbReference>
<dbReference type="Pfam" id="PF11226">
    <property type="entry name" value="DUF3022"/>
    <property type="match status" value="1"/>
</dbReference>
<accession>A0A1M6RA74</accession>
<sequence>MIQTELEQRIEEIELALAGIFESPKAPRVSSYDEGARLFIQLSWVMESHRDTSLDARCIVTIAFTKPQISRYAALDTAQRRVFQERLSAWVRAAFSERQSPPELQGDCAVELAAHDGLFDVPPAPSSY</sequence>
<name>A0A1M6RA74_9BURK</name>
<dbReference type="EMBL" id="FRAB01000018">
    <property type="protein sequence ID" value="SHK29238.1"/>
    <property type="molecule type" value="Genomic_DNA"/>
</dbReference>
<evidence type="ECO:0008006" key="3">
    <source>
        <dbReference type="Google" id="ProtNLM"/>
    </source>
</evidence>
<dbReference type="GeneID" id="301982367"/>
<gene>
    <name evidence="1" type="ORF">SAMN05192548_10187</name>
</gene>